<sequence>MTMDIEEFEAAGDEDSELSTSEAIVKFLLENRDQAWKRSEIADKIDRDPNTVGTNLSRLKERGLVRHRKNHWAITNNREQIIEAIRFSNALSALNESFGPTIESEQEAKEWSDAQPDQPHPSTLDTKDESTIHLDLDEGNSTDR</sequence>
<feature type="compositionally biased region" description="Basic and acidic residues" evidence="1">
    <location>
        <begin position="125"/>
        <end position="144"/>
    </location>
</feature>
<comment type="caution">
    <text evidence="2">The sequence shown here is derived from an EMBL/GenBank/DDBJ whole genome shotgun (WGS) entry which is preliminary data.</text>
</comment>
<feature type="region of interest" description="Disordered" evidence="1">
    <location>
        <begin position="98"/>
        <end position="144"/>
    </location>
</feature>
<proteinExistence type="predicted"/>
<dbReference type="Gene3D" id="1.10.10.10">
    <property type="entry name" value="Winged helix-like DNA-binding domain superfamily/Winged helix DNA-binding domain"/>
    <property type="match status" value="1"/>
</dbReference>
<dbReference type="OrthoDB" id="195563at2157"/>
<dbReference type="RefSeq" id="WP_209486681.1">
    <property type="nucleotide sequence ID" value="NZ_JAGGKQ010000027.1"/>
</dbReference>
<protein>
    <submittedName>
        <fullName evidence="2">Mn-dependent DtxR family transcriptional regulator</fullName>
    </submittedName>
</protein>
<dbReference type="AlphaFoldDB" id="A0A8T4GGP0"/>
<dbReference type="InterPro" id="IPR036390">
    <property type="entry name" value="WH_DNA-bd_sf"/>
</dbReference>
<keyword evidence="3" id="KW-1185">Reference proteome</keyword>
<dbReference type="SUPFAM" id="SSF46785">
    <property type="entry name" value="Winged helix' DNA-binding domain"/>
    <property type="match status" value="1"/>
</dbReference>
<dbReference type="EMBL" id="JAGGKQ010000027">
    <property type="protein sequence ID" value="MBP1923668.1"/>
    <property type="molecule type" value="Genomic_DNA"/>
</dbReference>
<dbReference type="InterPro" id="IPR036388">
    <property type="entry name" value="WH-like_DNA-bd_sf"/>
</dbReference>
<name>A0A8T4GGP0_9EURY</name>
<accession>A0A8T4GGP0</accession>
<gene>
    <name evidence="2" type="ORF">J2751_002713</name>
</gene>
<dbReference type="Proteomes" id="UP000823588">
    <property type="component" value="Unassembled WGS sequence"/>
</dbReference>
<evidence type="ECO:0000256" key="1">
    <source>
        <dbReference type="SAM" id="MobiDB-lite"/>
    </source>
</evidence>
<reference evidence="2" key="1">
    <citation type="submission" date="2021-03" db="EMBL/GenBank/DDBJ databases">
        <title>Genomic Encyclopedia of Type Strains, Phase IV (KMG-IV): sequencing the most valuable type-strain genomes for metagenomic binning, comparative biology and taxonomic classification.</title>
        <authorList>
            <person name="Goeker M."/>
        </authorList>
    </citation>
    <scope>NUCLEOTIDE SEQUENCE</scope>
    <source>
        <strain evidence="2">DSM 23564</strain>
    </source>
</reference>
<evidence type="ECO:0000313" key="2">
    <source>
        <dbReference type="EMBL" id="MBP1923668.1"/>
    </source>
</evidence>
<organism evidence="2 3">
    <name type="scientific">Halorubrum alkaliphilum</name>
    <dbReference type="NCBI Taxonomy" id="261290"/>
    <lineage>
        <taxon>Archaea</taxon>
        <taxon>Methanobacteriati</taxon>
        <taxon>Methanobacteriota</taxon>
        <taxon>Stenosarchaea group</taxon>
        <taxon>Halobacteria</taxon>
        <taxon>Halobacteriales</taxon>
        <taxon>Haloferacaceae</taxon>
        <taxon>Halorubrum</taxon>
    </lineage>
</organism>
<evidence type="ECO:0000313" key="3">
    <source>
        <dbReference type="Proteomes" id="UP000823588"/>
    </source>
</evidence>